<dbReference type="EMBL" id="BLLK01000057">
    <property type="protein sequence ID" value="GFH57190.1"/>
    <property type="molecule type" value="Genomic_DNA"/>
</dbReference>
<dbReference type="AlphaFoldDB" id="A0AAD3D620"/>
<protein>
    <submittedName>
        <fullName evidence="2">Uncharacterized protein</fullName>
    </submittedName>
</protein>
<proteinExistence type="predicted"/>
<feature type="region of interest" description="Disordered" evidence="1">
    <location>
        <begin position="269"/>
        <end position="301"/>
    </location>
</feature>
<evidence type="ECO:0000256" key="1">
    <source>
        <dbReference type="SAM" id="MobiDB-lite"/>
    </source>
</evidence>
<sequence>MQREYDNEYTEFEAEVEEDIANLAKRHEHEDQHYQNLLDVKRTEHNEHLLHKDATDASIEKLKIALETSKQKCNNLALDGQALASFGAGPLDKKDRDFVLKHMPTEQVSELINDAKKIFIKEMNGNELDKLFLALKNLRLHENSSFKSCTSDQDVGKRIRVGFDQKEILQERKLRALKVCTPGGEFESNSDEVREAFLGLIEEVETKKKGRTSLAVKKSPARYIVRTPTKLPSLKRSSSEQEQEEESVPMKKRRFNTYVTSPIRTQIHTPNRKLIRTPIRTPTQSKPLSLDQAPSSSISRLSLSQSSFGKVPVSDLSFLE</sequence>
<dbReference type="Proteomes" id="UP001054902">
    <property type="component" value="Unassembled WGS sequence"/>
</dbReference>
<comment type="caution">
    <text evidence="2">The sequence shown here is derived from an EMBL/GenBank/DDBJ whole genome shotgun (WGS) entry which is preliminary data.</text>
</comment>
<evidence type="ECO:0000313" key="2">
    <source>
        <dbReference type="EMBL" id="GFH57190.1"/>
    </source>
</evidence>
<accession>A0AAD3D620</accession>
<evidence type="ECO:0000313" key="3">
    <source>
        <dbReference type="Proteomes" id="UP001054902"/>
    </source>
</evidence>
<name>A0AAD3D620_9STRA</name>
<reference evidence="2 3" key="1">
    <citation type="journal article" date="2021" name="Sci. Rep.">
        <title>The genome of the diatom Chaetoceros tenuissimus carries an ancient integrated fragment of an extant virus.</title>
        <authorList>
            <person name="Hongo Y."/>
            <person name="Kimura K."/>
            <person name="Takaki Y."/>
            <person name="Yoshida Y."/>
            <person name="Baba S."/>
            <person name="Kobayashi G."/>
            <person name="Nagasaki K."/>
            <person name="Hano T."/>
            <person name="Tomaru Y."/>
        </authorList>
    </citation>
    <scope>NUCLEOTIDE SEQUENCE [LARGE SCALE GENOMIC DNA]</scope>
    <source>
        <strain evidence="2 3">NIES-3715</strain>
    </source>
</reference>
<organism evidence="2 3">
    <name type="scientific">Chaetoceros tenuissimus</name>
    <dbReference type="NCBI Taxonomy" id="426638"/>
    <lineage>
        <taxon>Eukaryota</taxon>
        <taxon>Sar</taxon>
        <taxon>Stramenopiles</taxon>
        <taxon>Ochrophyta</taxon>
        <taxon>Bacillariophyta</taxon>
        <taxon>Coscinodiscophyceae</taxon>
        <taxon>Chaetocerotophycidae</taxon>
        <taxon>Chaetocerotales</taxon>
        <taxon>Chaetocerotaceae</taxon>
        <taxon>Chaetoceros</taxon>
    </lineage>
</organism>
<gene>
    <name evidence="2" type="ORF">CTEN210_13666</name>
</gene>
<feature type="region of interest" description="Disordered" evidence="1">
    <location>
        <begin position="228"/>
        <end position="252"/>
    </location>
</feature>
<keyword evidence="3" id="KW-1185">Reference proteome</keyword>